<reference evidence="2 3" key="1">
    <citation type="submission" date="2016-12" db="EMBL/GenBank/DDBJ databases">
        <title>Study of bacterial adaptation to deep sea.</title>
        <authorList>
            <person name="Song J."/>
            <person name="Yoshizawa S."/>
            <person name="Kogure K."/>
        </authorList>
    </citation>
    <scope>NUCLEOTIDE SEQUENCE [LARGE SCALE GENOMIC DNA]</scope>
    <source>
        <strain evidence="2 3">SAORIC-165</strain>
    </source>
</reference>
<organism evidence="2 3">
    <name type="scientific">Rubritalea profundi</name>
    <dbReference type="NCBI Taxonomy" id="1658618"/>
    <lineage>
        <taxon>Bacteria</taxon>
        <taxon>Pseudomonadati</taxon>
        <taxon>Verrucomicrobiota</taxon>
        <taxon>Verrucomicrobiia</taxon>
        <taxon>Verrucomicrobiales</taxon>
        <taxon>Rubritaleaceae</taxon>
        <taxon>Rubritalea</taxon>
    </lineage>
</organism>
<dbReference type="Pfam" id="PF10263">
    <property type="entry name" value="SprT-like"/>
    <property type="match status" value="1"/>
</dbReference>
<accession>A0A2S7U7D8</accession>
<keyword evidence="3" id="KW-1185">Reference proteome</keyword>
<evidence type="ECO:0000259" key="1">
    <source>
        <dbReference type="Pfam" id="PF10263"/>
    </source>
</evidence>
<dbReference type="AlphaFoldDB" id="A0A2S7U7D8"/>
<name>A0A2S7U7D8_9BACT</name>
<gene>
    <name evidence="2" type="ORF">BSZ32_17680</name>
</gene>
<feature type="domain" description="SprT-like" evidence="1">
    <location>
        <begin position="13"/>
        <end position="115"/>
    </location>
</feature>
<sequence>MEQVTTSEYAVFEKAYEYFNKELFDNELPGVLITLQRKSQNVGMYRRGSFKDRADHSQVIDEIAINPDAYVNLPDIEVWQALVHEMCHQWQFHFGKPSRKSYHNKEWAQKMEAVGLIPSATGSPGGNKVGQTMFDYVDAEGDFRRCCHELRKLGVVVQLQSSNEDGLVSRTVEDQQRDAQLRQAGVKKNRSNRCKYSCPSCNMNVWGKPELSIVCGNCQKTLTRV</sequence>
<dbReference type="GO" id="GO:0006950">
    <property type="term" value="P:response to stress"/>
    <property type="evidence" value="ECO:0007669"/>
    <property type="project" value="UniProtKB-ARBA"/>
</dbReference>
<evidence type="ECO:0000313" key="2">
    <source>
        <dbReference type="EMBL" id="PQJ30421.1"/>
    </source>
</evidence>
<dbReference type="Proteomes" id="UP000239907">
    <property type="component" value="Unassembled WGS sequence"/>
</dbReference>
<dbReference type="InterPro" id="IPR006640">
    <property type="entry name" value="SprT-like_domain"/>
</dbReference>
<evidence type="ECO:0000313" key="3">
    <source>
        <dbReference type="Proteomes" id="UP000239907"/>
    </source>
</evidence>
<dbReference type="EMBL" id="MQWA01000001">
    <property type="protein sequence ID" value="PQJ30421.1"/>
    <property type="molecule type" value="Genomic_DNA"/>
</dbReference>
<protein>
    <recommendedName>
        <fullName evidence="1">SprT-like domain-containing protein</fullName>
    </recommendedName>
</protein>
<comment type="caution">
    <text evidence="2">The sequence shown here is derived from an EMBL/GenBank/DDBJ whole genome shotgun (WGS) entry which is preliminary data.</text>
</comment>
<proteinExistence type="predicted"/>